<proteinExistence type="inferred from homology"/>
<evidence type="ECO:0000256" key="2">
    <source>
        <dbReference type="ARBA" id="ARBA00022670"/>
    </source>
</evidence>
<dbReference type="Gene3D" id="3.90.226.10">
    <property type="entry name" value="2-enoyl-CoA Hydratase, Chain A, domain 1"/>
    <property type="match status" value="1"/>
</dbReference>
<dbReference type="InterPro" id="IPR029045">
    <property type="entry name" value="ClpP/crotonase-like_dom_sf"/>
</dbReference>
<evidence type="ECO:0000256" key="3">
    <source>
        <dbReference type="ARBA" id="ARBA00022801"/>
    </source>
</evidence>
<dbReference type="AlphaFoldDB" id="E6W778"/>
<sequence>MKISHLIFSLYVACALLLAGCAPANITLFPRYSDPLEEQVLQGTHQDKILVIPIQGFISSTPREGMLTTKPSLVQEVVAHLDMARRDPLIRAVILTVDTPGGTTVDSDILYHEIERFRLETGTPVVVSLMGMATSGGYYISLASDLITAHPATITGSVGTIFIRPKVHGLMEKLGLEAQVTRSGSLKDMGSPFRPELPAEQELIQQMVDDVNGFFLELVQQRRRLSAEHMADVASARIYTASQALEVGLIDEVLHFPRVLTRAAEISGASPDARVVVYRRSAYANDNVYNTMTNSAPGPALVDFGFVGHMASLKSGFYYLWAPQYE</sequence>
<dbReference type="RefSeq" id="WP_013506126.1">
    <property type="nucleotide sequence ID" value="NC_014836.1"/>
</dbReference>
<dbReference type="PANTHER" id="PTHR42987">
    <property type="entry name" value="PEPTIDASE S49"/>
    <property type="match status" value="1"/>
</dbReference>
<dbReference type="eggNOG" id="COG0616">
    <property type="taxonomic scope" value="Bacteria"/>
</dbReference>
<evidence type="ECO:0000256" key="5">
    <source>
        <dbReference type="SAM" id="SignalP"/>
    </source>
</evidence>
<dbReference type="GO" id="GO:0008236">
    <property type="term" value="F:serine-type peptidase activity"/>
    <property type="evidence" value="ECO:0007669"/>
    <property type="project" value="UniProtKB-KW"/>
</dbReference>
<feature type="domain" description="Peptidase S49" evidence="6">
    <location>
        <begin position="120"/>
        <end position="266"/>
    </location>
</feature>
<keyword evidence="5" id="KW-0732">Signal</keyword>
<feature type="chain" id="PRO_5003214006" evidence="5">
    <location>
        <begin position="25"/>
        <end position="326"/>
    </location>
</feature>
<dbReference type="Proteomes" id="UP000002572">
    <property type="component" value="Chromosome"/>
</dbReference>
<organism evidence="7 8">
    <name type="scientific">Desulfurispirillum indicum (strain ATCC BAA-1389 / DSM 22839 / S5)</name>
    <dbReference type="NCBI Taxonomy" id="653733"/>
    <lineage>
        <taxon>Bacteria</taxon>
        <taxon>Pseudomonadati</taxon>
        <taxon>Chrysiogenota</taxon>
        <taxon>Chrysiogenia</taxon>
        <taxon>Chrysiogenales</taxon>
        <taxon>Chrysiogenaceae</taxon>
        <taxon>Desulfurispirillum</taxon>
    </lineage>
</organism>
<dbReference type="KEGG" id="din:Selin_1512"/>
<keyword evidence="3" id="KW-0378">Hydrolase</keyword>
<dbReference type="CDD" id="cd07023">
    <property type="entry name" value="S49_Sppa_N_C"/>
    <property type="match status" value="1"/>
</dbReference>
<dbReference type="InterPro" id="IPR047272">
    <property type="entry name" value="S49_SppA_C"/>
</dbReference>
<protein>
    <submittedName>
        <fullName evidence="7">Signal peptide peptidase SppA, 36K type</fullName>
    </submittedName>
</protein>
<dbReference type="HOGENOM" id="CLU_046540_0_1_0"/>
<evidence type="ECO:0000313" key="7">
    <source>
        <dbReference type="EMBL" id="ADU66245.1"/>
    </source>
</evidence>
<evidence type="ECO:0000256" key="4">
    <source>
        <dbReference type="ARBA" id="ARBA00022825"/>
    </source>
</evidence>
<evidence type="ECO:0000259" key="6">
    <source>
        <dbReference type="Pfam" id="PF01343"/>
    </source>
</evidence>
<dbReference type="InParanoid" id="E6W778"/>
<dbReference type="NCBIfam" id="TIGR00706">
    <property type="entry name" value="SppA_dom"/>
    <property type="match status" value="1"/>
</dbReference>
<feature type="signal peptide" evidence="5">
    <location>
        <begin position="1"/>
        <end position="24"/>
    </location>
</feature>
<dbReference type="GO" id="GO:0006508">
    <property type="term" value="P:proteolysis"/>
    <property type="evidence" value="ECO:0007669"/>
    <property type="project" value="UniProtKB-KW"/>
</dbReference>
<dbReference type="STRING" id="653733.Selin_1512"/>
<keyword evidence="2" id="KW-0645">Protease</keyword>
<comment type="similarity">
    <text evidence="1">Belongs to the peptidase S49 family.</text>
</comment>
<evidence type="ECO:0000313" key="8">
    <source>
        <dbReference type="Proteomes" id="UP000002572"/>
    </source>
</evidence>
<dbReference type="Pfam" id="PF01343">
    <property type="entry name" value="Peptidase_S49"/>
    <property type="match status" value="1"/>
</dbReference>
<reference evidence="7 8" key="1">
    <citation type="submission" date="2010-12" db="EMBL/GenBank/DDBJ databases">
        <title>Complete sequence of Desulfurispirillum indicum S5.</title>
        <authorList>
            <consortium name="US DOE Joint Genome Institute"/>
            <person name="Lucas S."/>
            <person name="Copeland A."/>
            <person name="Lapidus A."/>
            <person name="Cheng J.-F."/>
            <person name="Goodwin L."/>
            <person name="Pitluck S."/>
            <person name="Chertkov O."/>
            <person name="Held B."/>
            <person name="Detter J.C."/>
            <person name="Han C."/>
            <person name="Tapia R."/>
            <person name="Land M."/>
            <person name="Hauser L."/>
            <person name="Kyrpides N."/>
            <person name="Ivanova N."/>
            <person name="Mikhailova N."/>
            <person name="Haggblom M."/>
            <person name="Rauschenbach I."/>
            <person name="Bini E."/>
            <person name="Woyke T."/>
        </authorList>
    </citation>
    <scope>NUCLEOTIDE SEQUENCE [LARGE SCALE GENOMIC DNA]</scope>
    <source>
        <strain evidence="8">ATCC BAA-1389 / DSM 22839 / S5</strain>
    </source>
</reference>
<dbReference type="PANTHER" id="PTHR42987:SF4">
    <property type="entry name" value="PROTEASE SOHB-RELATED"/>
    <property type="match status" value="1"/>
</dbReference>
<dbReference type="InterPro" id="IPR004635">
    <property type="entry name" value="Pept_S49_SppA"/>
</dbReference>
<dbReference type="EMBL" id="CP002432">
    <property type="protein sequence ID" value="ADU66245.1"/>
    <property type="molecule type" value="Genomic_DNA"/>
</dbReference>
<dbReference type="SUPFAM" id="SSF52096">
    <property type="entry name" value="ClpP/crotonase"/>
    <property type="match status" value="1"/>
</dbReference>
<evidence type="ECO:0000256" key="1">
    <source>
        <dbReference type="ARBA" id="ARBA00008683"/>
    </source>
</evidence>
<name>E6W778_DESIS</name>
<accession>E6W778</accession>
<dbReference type="OrthoDB" id="9764363at2"/>
<dbReference type="Gene3D" id="6.20.330.10">
    <property type="match status" value="1"/>
</dbReference>
<gene>
    <name evidence="7" type="ordered locus">Selin_1512</name>
</gene>
<dbReference type="InterPro" id="IPR002142">
    <property type="entry name" value="Peptidase_S49"/>
</dbReference>
<dbReference type="PROSITE" id="PS51257">
    <property type="entry name" value="PROKAR_LIPOPROTEIN"/>
    <property type="match status" value="1"/>
</dbReference>
<keyword evidence="8" id="KW-1185">Reference proteome</keyword>
<keyword evidence="4" id="KW-0720">Serine protease</keyword>